<keyword evidence="4 6" id="KW-1133">Transmembrane helix</keyword>
<dbReference type="RefSeq" id="WP_008860458.1">
    <property type="nucleotide sequence ID" value="NZ_JH591189.1"/>
</dbReference>
<dbReference type="NCBIfam" id="TIGR04409">
    <property type="entry name" value="LptC_YrbK"/>
    <property type="match status" value="1"/>
</dbReference>
<evidence type="ECO:0000256" key="4">
    <source>
        <dbReference type="ARBA" id="ARBA00022989"/>
    </source>
</evidence>
<accession>H1D2X6</accession>
<dbReference type="GO" id="GO:0017089">
    <property type="term" value="F:glycolipid transfer activity"/>
    <property type="evidence" value="ECO:0007669"/>
    <property type="project" value="TreeGrafter"/>
</dbReference>
<dbReference type="InterPro" id="IPR026265">
    <property type="entry name" value="LptC"/>
</dbReference>
<name>H1D2X6_9FIRM</name>
<dbReference type="OrthoDB" id="1629081at2"/>
<dbReference type="STRING" id="742743.HMPREF9453_01964"/>
<evidence type="ECO:0000313" key="8">
    <source>
        <dbReference type="Proteomes" id="UP000003277"/>
    </source>
</evidence>
<keyword evidence="1" id="KW-1003">Cell membrane</keyword>
<dbReference type="eggNOG" id="COG3117">
    <property type="taxonomic scope" value="Bacteria"/>
</dbReference>
<sequence>MKKNRNLILIVVIILLLAAGIYFLFKDDNKGMNTASSSAPSIEFHNSDVKETKDGKIVWRFKAGHATVSKDQNFIDMEQVEGDFMKDGDELHLKADKGRIDRGAKTVYIEGNVEGYGRDGEELYAENLTYDGNKDILSTDKAFVVKKDGKVLTADEFDADRVLQKITARGHAKLAEEEGAK</sequence>
<keyword evidence="8" id="KW-1185">Reference proteome</keyword>
<keyword evidence="2" id="KW-0997">Cell inner membrane</keyword>
<reference evidence="7 8" key="1">
    <citation type="submission" date="2011-11" db="EMBL/GenBank/DDBJ databases">
        <title>The Genome Sequence of Dialister succinatiphilus YIT 11850.</title>
        <authorList>
            <consortium name="The Broad Institute Genome Sequencing Platform"/>
            <person name="Earl A."/>
            <person name="Ward D."/>
            <person name="Feldgarden M."/>
            <person name="Gevers D."/>
            <person name="Morotomi M."/>
            <person name="Young S.K."/>
            <person name="Zeng Q."/>
            <person name="Gargeya S."/>
            <person name="Fitzgerald M."/>
            <person name="Haas B."/>
            <person name="Abouelleil A."/>
            <person name="Alvarado L."/>
            <person name="Arachchi H.M."/>
            <person name="Berlin A."/>
            <person name="Brown A."/>
            <person name="Chapman S.B."/>
            <person name="Dunbar C."/>
            <person name="Gearin G."/>
            <person name="Goldberg J."/>
            <person name="Griggs A."/>
            <person name="Gujja S."/>
            <person name="Heiman D."/>
            <person name="Howarth C."/>
            <person name="Lui A."/>
            <person name="MacDonald P.J.P."/>
            <person name="Montmayeur A."/>
            <person name="Murphy C."/>
            <person name="Neiman D."/>
            <person name="Pearson M."/>
            <person name="Priest M."/>
            <person name="Roberts A."/>
            <person name="Saif S."/>
            <person name="Shea T."/>
            <person name="Sisk P."/>
            <person name="Stolte C."/>
            <person name="Sykes S."/>
            <person name="Wortman J."/>
            <person name="Nusbaum C."/>
            <person name="Birren B."/>
        </authorList>
    </citation>
    <scope>NUCLEOTIDE SEQUENCE [LARGE SCALE GENOMIC DNA]</scope>
    <source>
        <strain evidence="7 8">YIT 11850</strain>
    </source>
</reference>
<dbReference type="HOGENOM" id="CLU_125963_0_0_9"/>
<feature type="transmembrane region" description="Helical" evidence="6">
    <location>
        <begin position="7"/>
        <end position="25"/>
    </location>
</feature>
<dbReference type="Gene3D" id="2.60.450.10">
    <property type="entry name" value="Lipopolysaccharide (LPS) transport protein A like domain"/>
    <property type="match status" value="1"/>
</dbReference>
<protein>
    <recommendedName>
        <fullName evidence="9">LPS export ABC transporter periplasmic protein LptC</fullName>
    </recommendedName>
</protein>
<proteinExistence type="predicted"/>
<evidence type="ECO:0000256" key="5">
    <source>
        <dbReference type="ARBA" id="ARBA00023136"/>
    </source>
</evidence>
<evidence type="ECO:0008006" key="9">
    <source>
        <dbReference type="Google" id="ProtNLM"/>
    </source>
</evidence>
<gene>
    <name evidence="7" type="ORF">HMPREF9453_01964</name>
</gene>
<dbReference type="PANTHER" id="PTHR37481:SF1">
    <property type="entry name" value="LIPOPOLYSACCHARIDE EXPORT SYSTEM PROTEIN LPTC"/>
    <property type="match status" value="1"/>
</dbReference>
<dbReference type="Proteomes" id="UP000003277">
    <property type="component" value="Unassembled WGS sequence"/>
</dbReference>
<evidence type="ECO:0000256" key="6">
    <source>
        <dbReference type="SAM" id="Phobius"/>
    </source>
</evidence>
<keyword evidence="5 6" id="KW-0472">Membrane</keyword>
<evidence type="ECO:0000313" key="7">
    <source>
        <dbReference type="EMBL" id="EHO62117.1"/>
    </source>
</evidence>
<dbReference type="AlphaFoldDB" id="H1D2X6"/>
<dbReference type="GO" id="GO:0015221">
    <property type="term" value="F:lipopolysaccharide transmembrane transporter activity"/>
    <property type="evidence" value="ECO:0007669"/>
    <property type="project" value="InterPro"/>
</dbReference>
<keyword evidence="3 6" id="KW-0812">Transmembrane</keyword>
<evidence type="ECO:0000256" key="1">
    <source>
        <dbReference type="ARBA" id="ARBA00022475"/>
    </source>
</evidence>
<dbReference type="PATRIC" id="fig|742743.3.peg.1978"/>
<dbReference type="Pfam" id="PF06835">
    <property type="entry name" value="LptC"/>
    <property type="match status" value="1"/>
</dbReference>
<dbReference type="InterPro" id="IPR010664">
    <property type="entry name" value="LipoPS_assembly_LptC-rel"/>
</dbReference>
<dbReference type="PANTHER" id="PTHR37481">
    <property type="entry name" value="LIPOPOLYSACCHARIDE EXPORT SYSTEM PROTEIN LPTC"/>
    <property type="match status" value="1"/>
</dbReference>
<dbReference type="GeneID" id="98911753"/>
<dbReference type="GO" id="GO:0005886">
    <property type="term" value="C:plasma membrane"/>
    <property type="evidence" value="ECO:0007669"/>
    <property type="project" value="InterPro"/>
</dbReference>
<dbReference type="EMBL" id="ADLT01000066">
    <property type="protein sequence ID" value="EHO62117.1"/>
    <property type="molecule type" value="Genomic_DNA"/>
</dbReference>
<organism evidence="7 8">
    <name type="scientific">Dialister succinatiphilus YIT 11850</name>
    <dbReference type="NCBI Taxonomy" id="742743"/>
    <lineage>
        <taxon>Bacteria</taxon>
        <taxon>Bacillati</taxon>
        <taxon>Bacillota</taxon>
        <taxon>Negativicutes</taxon>
        <taxon>Veillonellales</taxon>
        <taxon>Veillonellaceae</taxon>
        <taxon>Dialister</taxon>
    </lineage>
</organism>
<comment type="caution">
    <text evidence="7">The sequence shown here is derived from an EMBL/GenBank/DDBJ whole genome shotgun (WGS) entry which is preliminary data.</text>
</comment>
<dbReference type="InterPro" id="IPR052363">
    <property type="entry name" value="LPS_export_LptC"/>
</dbReference>
<dbReference type="GO" id="GO:0030288">
    <property type="term" value="C:outer membrane-bounded periplasmic space"/>
    <property type="evidence" value="ECO:0007669"/>
    <property type="project" value="TreeGrafter"/>
</dbReference>
<evidence type="ECO:0000256" key="3">
    <source>
        <dbReference type="ARBA" id="ARBA00022692"/>
    </source>
</evidence>
<evidence type="ECO:0000256" key="2">
    <source>
        <dbReference type="ARBA" id="ARBA00022519"/>
    </source>
</evidence>